<keyword evidence="4" id="KW-1185">Reference proteome</keyword>
<dbReference type="EMBL" id="JARQWQ010000189">
    <property type="protein sequence ID" value="KAK2547368.1"/>
    <property type="molecule type" value="Genomic_DNA"/>
</dbReference>
<feature type="compositionally biased region" description="Basic and acidic residues" evidence="2">
    <location>
        <begin position="7"/>
        <end position="48"/>
    </location>
</feature>
<keyword evidence="1" id="KW-0175">Coiled coil</keyword>
<gene>
    <name evidence="3" type="ORF">P5673_032736</name>
</gene>
<evidence type="ECO:0008006" key="5">
    <source>
        <dbReference type="Google" id="ProtNLM"/>
    </source>
</evidence>
<evidence type="ECO:0000256" key="2">
    <source>
        <dbReference type="SAM" id="MobiDB-lite"/>
    </source>
</evidence>
<reference evidence="3" key="2">
    <citation type="journal article" date="2023" name="Science">
        <title>Genomic signatures of disease resistance in endangered staghorn corals.</title>
        <authorList>
            <person name="Vollmer S.V."/>
            <person name="Selwyn J.D."/>
            <person name="Despard B.A."/>
            <person name="Roesel C.L."/>
        </authorList>
    </citation>
    <scope>NUCLEOTIDE SEQUENCE</scope>
    <source>
        <strain evidence="3">K2</strain>
    </source>
</reference>
<reference evidence="3" key="1">
    <citation type="journal article" date="2023" name="G3 (Bethesda)">
        <title>Whole genome assembly and annotation of the endangered Caribbean coral Acropora cervicornis.</title>
        <authorList>
            <person name="Selwyn J.D."/>
            <person name="Vollmer S.V."/>
        </authorList>
    </citation>
    <scope>NUCLEOTIDE SEQUENCE</scope>
    <source>
        <strain evidence="3">K2</strain>
    </source>
</reference>
<evidence type="ECO:0000313" key="3">
    <source>
        <dbReference type="EMBL" id="KAK2547368.1"/>
    </source>
</evidence>
<dbReference type="AlphaFoldDB" id="A0AAD9URP5"/>
<feature type="region of interest" description="Disordered" evidence="2">
    <location>
        <begin position="1"/>
        <end position="52"/>
    </location>
</feature>
<evidence type="ECO:0000256" key="1">
    <source>
        <dbReference type="SAM" id="Coils"/>
    </source>
</evidence>
<sequence length="345" mass="39753">MQIPSTTHHDPRLGTHDPRLGTHDPRLGTHDPRLRTNDPRLGTHDPRPTDTPVARRLVNHRVFGYPHDQSKFAANYTYHVDTSSHFVYFEVNCARDPTPKVDLYADDTTITCSADYKSMHKLNLNNSVAEIQNWGVSNKLPINVDKTDVMIVTGKSIESKLDFQPSGKFSDHELRQLENNKVKVSSVLQQKEAAILKVSEQRLREELKQTNKNSKSKEKTWKDLKKKLESKLDDERQKRQKYQHLYEKLHASHSAREQEVADLKFTLQQTQQVLDIELDRRRANSVPRLVYFFTVFMSKPGLLGAEGREFSLSSCGPIFLPRGNAQLARDNLGIYLVLQFTIYNY</sequence>
<protein>
    <recommendedName>
        <fullName evidence="5">Reverse transcriptase domain-containing protein</fullName>
    </recommendedName>
</protein>
<proteinExistence type="predicted"/>
<evidence type="ECO:0000313" key="4">
    <source>
        <dbReference type="Proteomes" id="UP001249851"/>
    </source>
</evidence>
<comment type="caution">
    <text evidence="3">The sequence shown here is derived from an EMBL/GenBank/DDBJ whole genome shotgun (WGS) entry which is preliminary data.</text>
</comment>
<name>A0AAD9URP5_ACRCE</name>
<feature type="coiled-coil region" evidence="1">
    <location>
        <begin position="174"/>
        <end position="245"/>
    </location>
</feature>
<dbReference type="Proteomes" id="UP001249851">
    <property type="component" value="Unassembled WGS sequence"/>
</dbReference>
<organism evidence="3 4">
    <name type="scientific">Acropora cervicornis</name>
    <name type="common">Staghorn coral</name>
    <dbReference type="NCBI Taxonomy" id="6130"/>
    <lineage>
        <taxon>Eukaryota</taxon>
        <taxon>Metazoa</taxon>
        <taxon>Cnidaria</taxon>
        <taxon>Anthozoa</taxon>
        <taxon>Hexacorallia</taxon>
        <taxon>Scleractinia</taxon>
        <taxon>Astrocoeniina</taxon>
        <taxon>Acroporidae</taxon>
        <taxon>Acropora</taxon>
    </lineage>
</organism>
<accession>A0AAD9URP5</accession>